<dbReference type="InterPro" id="IPR039448">
    <property type="entry name" value="Beta_helix"/>
</dbReference>
<proteinExistence type="predicted"/>
<comment type="caution">
    <text evidence="2">The sequence shown here is derived from an EMBL/GenBank/DDBJ whole genome shotgun (WGS) entry which is preliminary data.</text>
</comment>
<protein>
    <recommendedName>
        <fullName evidence="1">Right handed beta helix domain-containing protein</fullName>
    </recommendedName>
</protein>
<dbReference type="SMART" id="SM00710">
    <property type="entry name" value="PbH1"/>
    <property type="match status" value="6"/>
</dbReference>
<dbReference type="InterPro" id="IPR011050">
    <property type="entry name" value="Pectin_lyase_fold/virulence"/>
</dbReference>
<gene>
    <name evidence="2" type="ORF">FJU08_01390</name>
</gene>
<keyword evidence="3" id="KW-1185">Reference proteome</keyword>
<dbReference type="InterPro" id="IPR012334">
    <property type="entry name" value="Pectin_lyas_fold"/>
</dbReference>
<dbReference type="EMBL" id="VHLG01000001">
    <property type="protein sequence ID" value="TPW33246.1"/>
    <property type="molecule type" value="Genomic_DNA"/>
</dbReference>
<dbReference type="AlphaFoldDB" id="A0A506UIW3"/>
<dbReference type="SUPFAM" id="SSF51126">
    <property type="entry name" value="Pectin lyase-like"/>
    <property type="match status" value="1"/>
</dbReference>
<dbReference type="RefSeq" id="WP_141147184.1">
    <property type="nucleotide sequence ID" value="NZ_VHLG01000001.1"/>
</dbReference>
<dbReference type="OrthoDB" id="8404693at2"/>
<organism evidence="2 3">
    <name type="scientific">Martelella alba</name>
    <dbReference type="NCBI Taxonomy" id="2590451"/>
    <lineage>
        <taxon>Bacteria</taxon>
        <taxon>Pseudomonadati</taxon>
        <taxon>Pseudomonadota</taxon>
        <taxon>Alphaproteobacteria</taxon>
        <taxon>Hyphomicrobiales</taxon>
        <taxon>Aurantimonadaceae</taxon>
        <taxon>Martelella</taxon>
    </lineage>
</organism>
<dbReference type="Proteomes" id="UP000318801">
    <property type="component" value="Unassembled WGS sequence"/>
</dbReference>
<accession>A0A506UIW3</accession>
<dbReference type="Gene3D" id="2.160.20.10">
    <property type="entry name" value="Single-stranded right-handed beta-helix, Pectin lyase-like"/>
    <property type="match status" value="1"/>
</dbReference>
<reference evidence="2 3" key="1">
    <citation type="submission" date="2019-06" db="EMBL/GenBank/DDBJ databases">
        <authorList>
            <person name="Li M."/>
        </authorList>
    </citation>
    <scope>NUCLEOTIDE SEQUENCE [LARGE SCALE GENOMIC DNA]</scope>
    <source>
        <strain evidence="2 3">BGMRC2036</strain>
    </source>
</reference>
<feature type="domain" description="Right handed beta helix" evidence="1">
    <location>
        <begin position="365"/>
        <end position="497"/>
    </location>
</feature>
<evidence type="ECO:0000313" key="2">
    <source>
        <dbReference type="EMBL" id="TPW33246.1"/>
    </source>
</evidence>
<sequence>MSTVLPIEEDPRYEIYTASSGQVSFAIPFPFQAEEDVSVSSYATGEWISIDSGFTITGAGAAAGGTVTFDAGRTSGEKILVAGSAVIERLASIVRDGKFASKLIDDDLDRLTIIAQELARDLDLAIKVEPGGQGLTLDPALEDGQTLMKMGDRLIPGPDAAQIASAEGYADEANKAAQLAKLFEGIWFDDPAALLADTRLSYTEGDENTIVVDVGDIVGLRNSIYSYVVVAADAVLHSGYHIATTGGVRLRVEKTKNGYEVDAFGPPRDGVSSDWNYIRAAVNACSADGGGTVQLSDGLYMLEPGVIDVYSNVKIAGNGKNRTTLKALAGTYTVAPFVGNTIDKFTLADLTIDMGDASYESTYPTVSLVSSTECVIADCLFENCTPYTVLMQGVNRCEVKDSTFRAATARTANSEGVIIQSSAGQESRNNRIINSRFLNIGINVNQYYGAILGNQFDGWAYGGGITLENSEYSGAVTVEHNTLTSSGVELDEAGIACIGIEVWGNYHQVLGNHIAFAAGPGIMFGGQYTLVANNTIDSCCQYFIDGVQDAGLIFNGGIVARYIDEDTCASYSKIIGNHMFDRQGTKTQGYGYLEESSNLNYIAYHDNTCLGNRIAPVYFQAGRSDRSLPKIFGNSTWEPGTLAAGASTGLSFSVPGARLGDIVTVDFSLDALGVLLSGYVQSTDTVTVYAFNQQTDSRTLGSGTVSVTVQKTPQSYTADY</sequence>
<dbReference type="Pfam" id="PF13229">
    <property type="entry name" value="Beta_helix"/>
    <property type="match status" value="1"/>
</dbReference>
<evidence type="ECO:0000259" key="1">
    <source>
        <dbReference type="Pfam" id="PF13229"/>
    </source>
</evidence>
<name>A0A506UIW3_9HYPH</name>
<dbReference type="InterPro" id="IPR006626">
    <property type="entry name" value="PbH1"/>
</dbReference>
<evidence type="ECO:0000313" key="3">
    <source>
        <dbReference type="Proteomes" id="UP000318801"/>
    </source>
</evidence>